<organism evidence="5 6">
    <name type="scientific">Croceicoccus mobilis</name>
    <dbReference type="NCBI Taxonomy" id="1703339"/>
    <lineage>
        <taxon>Bacteria</taxon>
        <taxon>Pseudomonadati</taxon>
        <taxon>Pseudomonadota</taxon>
        <taxon>Alphaproteobacteria</taxon>
        <taxon>Sphingomonadales</taxon>
        <taxon>Erythrobacteraceae</taxon>
        <taxon>Croceicoccus</taxon>
    </lineage>
</organism>
<dbReference type="GO" id="GO:0008914">
    <property type="term" value="F:leucyl-tRNA--protein transferase activity"/>
    <property type="evidence" value="ECO:0007669"/>
    <property type="project" value="UniProtKB-UniRule"/>
</dbReference>
<dbReference type="HAMAP" id="MF_00688">
    <property type="entry name" value="Leu_Phe_trans"/>
    <property type="match status" value="1"/>
</dbReference>
<comment type="subcellular location">
    <subcellularLocation>
        <location evidence="4">Cytoplasm</location>
    </subcellularLocation>
</comment>
<name>A0A916Z143_9SPHN</name>
<dbReference type="InterPro" id="IPR042203">
    <property type="entry name" value="Leu/Phe-tRNA_Trfase_C"/>
</dbReference>
<dbReference type="SUPFAM" id="SSF55729">
    <property type="entry name" value="Acyl-CoA N-acyltransferases (Nat)"/>
    <property type="match status" value="1"/>
</dbReference>
<dbReference type="AlphaFoldDB" id="A0A916Z143"/>
<evidence type="ECO:0000313" key="5">
    <source>
        <dbReference type="EMBL" id="GGD70592.1"/>
    </source>
</evidence>
<gene>
    <name evidence="4 5" type="primary">aat</name>
    <name evidence="5" type="ORF">GCM10010990_20170</name>
</gene>
<dbReference type="GO" id="GO:0030163">
    <property type="term" value="P:protein catabolic process"/>
    <property type="evidence" value="ECO:0007669"/>
    <property type="project" value="UniProtKB-UniRule"/>
</dbReference>
<reference evidence="5" key="2">
    <citation type="submission" date="2020-09" db="EMBL/GenBank/DDBJ databases">
        <authorList>
            <person name="Sun Q."/>
            <person name="Zhou Y."/>
        </authorList>
    </citation>
    <scope>NUCLEOTIDE SEQUENCE</scope>
    <source>
        <strain evidence="5">CGMCC 1.15360</strain>
    </source>
</reference>
<sequence length="250" mass="27094">MSNRSRPSDAQDVIDPDLLMLAYRSGIFPMAESRDDPSVVWIEPRERAIIPLDGLHVSRSLKKVLKSGRFHVTCNAAFAEVVEACAAPRRPTMQEDGIDDGSESWISHRIAASYRLLHSLGRAHSIEVWQQGDGGPVMVGGLYGVGFARAFCGESMFSTASDASKVALCYLVAAMRASRLELLDCQFMTGHLGRMGAVAMPQSEYLELLAKAMRPSSLAPFSTLPEGFHSLIEGSSSPGKVIAQSFTQTS</sequence>
<evidence type="ECO:0000256" key="3">
    <source>
        <dbReference type="ARBA" id="ARBA00023315"/>
    </source>
</evidence>
<protein>
    <recommendedName>
        <fullName evidence="4">Leucyl/phenylalanyl-tRNA--protein transferase</fullName>
        <ecNumber evidence="4">2.3.2.6</ecNumber>
    </recommendedName>
    <alternativeName>
        <fullName evidence="4">L/F-transferase</fullName>
    </alternativeName>
    <alternativeName>
        <fullName evidence="4">Leucyltransferase</fullName>
    </alternativeName>
    <alternativeName>
        <fullName evidence="4">Phenyalanyltransferase</fullName>
    </alternativeName>
</protein>
<dbReference type="GO" id="GO:0005737">
    <property type="term" value="C:cytoplasm"/>
    <property type="evidence" value="ECO:0007669"/>
    <property type="project" value="UniProtKB-SubCell"/>
</dbReference>
<comment type="similarity">
    <text evidence="4">Belongs to the L/F-transferase family.</text>
</comment>
<proteinExistence type="inferred from homology"/>
<dbReference type="Proteomes" id="UP000612349">
    <property type="component" value="Unassembled WGS sequence"/>
</dbReference>
<dbReference type="NCBIfam" id="TIGR00667">
    <property type="entry name" value="aat"/>
    <property type="match status" value="1"/>
</dbReference>
<dbReference type="PANTHER" id="PTHR30098:SF2">
    <property type="entry name" value="LEUCYL_PHENYLALANYL-TRNA--PROTEIN TRANSFERASE"/>
    <property type="match status" value="1"/>
</dbReference>
<evidence type="ECO:0000256" key="4">
    <source>
        <dbReference type="HAMAP-Rule" id="MF_00688"/>
    </source>
</evidence>
<keyword evidence="1 4" id="KW-0963">Cytoplasm</keyword>
<dbReference type="RefSeq" id="WP_172808169.1">
    <property type="nucleotide sequence ID" value="NZ_BMIP01000004.1"/>
</dbReference>
<keyword evidence="6" id="KW-1185">Reference proteome</keyword>
<dbReference type="Pfam" id="PF03588">
    <property type="entry name" value="Leu_Phe_trans"/>
    <property type="match status" value="1"/>
</dbReference>
<keyword evidence="2 4" id="KW-0808">Transferase</keyword>
<dbReference type="EMBL" id="BMIP01000004">
    <property type="protein sequence ID" value="GGD70592.1"/>
    <property type="molecule type" value="Genomic_DNA"/>
</dbReference>
<evidence type="ECO:0000256" key="1">
    <source>
        <dbReference type="ARBA" id="ARBA00022490"/>
    </source>
</evidence>
<dbReference type="EC" id="2.3.2.6" evidence="4"/>
<comment type="catalytic activity">
    <reaction evidence="4">
        <text>L-phenylalanyl-tRNA(Phe) + an N-terminal L-alpha-aminoacyl-[protein] = an N-terminal L-phenylalanyl-L-alpha-aminoacyl-[protein] + tRNA(Phe)</text>
        <dbReference type="Rhea" id="RHEA:43632"/>
        <dbReference type="Rhea" id="RHEA-COMP:9668"/>
        <dbReference type="Rhea" id="RHEA-COMP:9699"/>
        <dbReference type="Rhea" id="RHEA-COMP:10636"/>
        <dbReference type="Rhea" id="RHEA-COMP:10637"/>
        <dbReference type="ChEBI" id="CHEBI:78442"/>
        <dbReference type="ChEBI" id="CHEBI:78531"/>
        <dbReference type="ChEBI" id="CHEBI:78597"/>
        <dbReference type="ChEBI" id="CHEBI:83561"/>
        <dbReference type="EC" id="2.3.2.6"/>
    </reaction>
</comment>
<reference evidence="5" key="1">
    <citation type="journal article" date="2014" name="Int. J. Syst. Evol. Microbiol.">
        <title>Complete genome sequence of Corynebacterium casei LMG S-19264T (=DSM 44701T), isolated from a smear-ripened cheese.</title>
        <authorList>
            <consortium name="US DOE Joint Genome Institute (JGI-PGF)"/>
            <person name="Walter F."/>
            <person name="Albersmeier A."/>
            <person name="Kalinowski J."/>
            <person name="Ruckert C."/>
        </authorList>
    </citation>
    <scope>NUCLEOTIDE SEQUENCE</scope>
    <source>
        <strain evidence="5">CGMCC 1.15360</strain>
    </source>
</reference>
<comment type="caution">
    <text evidence="5">The sequence shown here is derived from an EMBL/GenBank/DDBJ whole genome shotgun (WGS) entry which is preliminary data.</text>
</comment>
<comment type="catalytic activity">
    <reaction evidence="4">
        <text>N-terminal L-arginyl-[protein] + L-leucyl-tRNA(Leu) = N-terminal L-leucyl-L-arginyl-[protein] + tRNA(Leu) + H(+)</text>
        <dbReference type="Rhea" id="RHEA:50416"/>
        <dbReference type="Rhea" id="RHEA-COMP:9613"/>
        <dbReference type="Rhea" id="RHEA-COMP:9622"/>
        <dbReference type="Rhea" id="RHEA-COMP:12672"/>
        <dbReference type="Rhea" id="RHEA-COMP:12673"/>
        <dbReference type="ChEBI" id="CHEBI:15378"/>
        <dbReference type="ChEBI" id="CHEBI:64719"/>
        <dbReference type="ChEBI" id="CHEBI:78442"/>
        <dbReference type="ChEBI" id="CHEBI:78494"/>
        <dbReference type="ChEBI" id="CHEBI:133044"/>
        <dbReference type="EC" id="2.3.2.6"/>
    </reaction>
</comment>
<evidence type="ECO:0000256" key="2">
    <source>
        <dbReference type="ARBA" id="ARBA00022679"/>
    </source>
</evidence>
<dbReference type="Gene3D" id="3.40.630.70">
    <property type="entry name" value="Leucyl/phenylalanyl-tRNA-protein transferase, C-terminal domain"/>
    <property type="match status" value="1"/>
</dbReference>
<comment type="catalytic activity">
    <reaction evidence="4">
        <text>N-terminal L-lysyl-[protein] + L-leucyl-tRNA(Leu) = N-terminal L-leucyl-L-lysyl-[protein] + tRNA(Leu) + H(+)</text>
        <dbReference type="Rhea" id="RHEA:12340"/>
        <dbReference type="Rhea" id="RHEA-COMP:9613"/>
        <dbReference type="Rhea" id="RHEA-COMP:9622"/>
        <dbReference type="Rhea" id="RHEA-COMP:12670"/>
        <dbReference type="Rhea" id="RHEA-COMP:12671"/>
        <dbReference type="ChEBI" id="CHEBI:15378"/>
        <dbReference type="ChEBI" id="CHEBI:65249"/>
        <dbReference type="ChEBI" id="CHEBI:78442"/>
        <dbReference type="ChEBI" id="CHEBI:78494"/>
        <dbReference type="ChEBI" id="CHEBI:133043"/>
        <dbReference type="EC" id="2.3.2.6"/>
    </reaction>
</comment>
<comment type="function">
    <text evidence="4">Functions in the N-end rule pathway of protein degradation where it conjugates Leu, Phe and, less efficiently, Met from aminoacyl-tRNAs to the N-termini of proteins containing an N-terminal arginine or lysine.</text>
</comment>
<dbReference type="PANTHER" id="PTHR30098">
    <property type="entry name" value="LEUCYL/PHENYLALANYL-TRNA--PROTEIN TRANSFERASE"/>
    <property type="match status" value="1"/>
</dbReference>
<dbReference type="InterPro" id="IPR004616">
    <property type="entry name" value="Leu/Phe-tRNA_Trfase"/>
</dbReference>
<evidence type="ECO:0000313" key="6">
    <source>
        <dbReference type="Proteomes" id="UP000612349"/>
    </source>
</evidence>
<keyword evidence="3 4" id="KW-0012">Acyltransferase</keyword>
<accession>A0A916Z143</accession>
<dbReference type="InterPro" id="IPR016181">
    <property type="entry name" value="Acyl_CoA_acyltransferase"/>
</dbReference>